<keyword evidence="3" id="KW-1185">Reference proteome</keyword>
<dbReference type="Gene3D" id="3.90.226.10">
    <property type="entry name" value="2-enoyl-CoA Hydratase, Chain A, domain 1"/>
    <property type="match status" value="1"/>
</dbReference>
<dbReference type="InterPro" id="IPR029045">
    <property type="entry name" value="ClpP/crotonase-like_dom_sf"/>
</dbReference>
<reference evidence="2 3" key="1">
    <citation type="journal article" date="2016" name="Nat. Microbiol.">
        <title>The Mouse Intestinal Bacterial Collection (miBC) provides host-specific insight into cultured diversity and functional potential of the gut microbiota.</title>
        <authorList>
            <person name="Lagkouvardos I."/>
            <person name="Pukall R."/>
            <person name="Abt B."/>
            <person name="Foesel B.U."/>
            <person name="Meier-Kolthoff J.P."/>
            <person name="Kumar N."/>
            <person name="Bresciani A."/>
            <person name="Martinez I."/>
            <person name="Just S."/>
            <person name="Ziegler C."/>
            <person name="Brugiroux S."/>
            <person name="Garzetti D."/>
            <person name="Wenning M."/>
            <person name="Bui T.P."/>
            <person name="Wang J."/>
            <person name="Hugenholtz F."/>
            <person name="Plugge C.M."/>
            <person name="Peterson D.A."/>
            <person name="Hornef M.W."/>
            <person name="Baines J.F."/>
            <person name="Smidt H."/>
            <person name="Walter J."/>
            <person name="Kristiansen K."/>
            <person name="Nielsen H.B."/>
            <person name="Haller D."/>
            <person name="Overmann J."/>
            <person name="Stecher B."/>
            <person name="Clavel T."/>
        </authorList>
    </citation>
    <scope>NUCLEOTIDE SEQUENCE [LARGE SCALE GENOMIC DNA]</scope>
    <source>
        <strain evidence="2 3">DSM 28560</strain>
    </source>
</reference>
<dbReference type="Proteomes" id="UP000295710">
    <property type="component" value="Unassembled WGS sequence"/>
</dbReference>
<gene>
    <name evidence="2" type="ORF">E1963_11655</name>
</gene>
<dbReference type="Pfam" id="PF03572">
    <property type="entry name" value="Peptidase_S41"/>
    <property type="match status" value="1"/>
</dbReference>
<dbReference type="RefSeq" id="WP_132278165.1">
    <property type="nucleotide sequence ID" value="NZ_JAOBST010000026.1"/>
</dbReference>
<dbReference type="GO" id="GO:0008236">
    <property type="term" value="F:serine-type peptidase activity"/>
    <property type="evidence" value="ECO:0007669"/>
    <property type="project" value="InterPro"/>
</dbReference>
<dbReference type="AlphaFoldDB" id="A0A4R4FCM7"/>
<evidence type="ECO:0000313" key="2">
    <source>
        <dbReference type="EMBL" id="TDA21324.1"/>
    </source>
</evidence>
<dbReference type="EMBL" id="SMMX01000009">
    <property type="protein sequence ID" value="TDA21324.1"/>
    <property type="molecule type" value="Genomic_DNA"/>
</dbReference>
<dbReference type="SUPFAM" id="SSF52096">
    <property type="entry name" value="ClpP/crotonase"/>
    <property type="match status" value="1"/>
</dbReference>
<accession>A0A4R4FCM7</accession>
<sequence length="436" mass="48914">MKNKRKFMGILFFAIFTVILLLCIAYQLWADPHRGEVEEAKASLPVDAMLTKEQAVADIDYVLNHIESRHPACMDGLPDVVKTQGDKEKEAMGSSVSVLNLWQSTARIMALMNDGHTSVMPYYPGAVPRLPFRCKRDGGSLTCDGSKYDGYRILSIGGISEEELYRTFLRQSSYELEGFASVLYANHIDRKDYLKFLGVEADTDVDIVMDTPNGEVKETLRLEETDLSARNNDSFVSFEIDEEKNVAVLTLKECNYNDEYIDTLKEFFKAVKEKQIGSIAVDLRYNGGGSSYVINEFLRYIDIDEYYIFGDIDVRYGPFLLTDEKELIYNQQEEGLVFDGNVYALTSSGTFSAATDFAMAVTDNNLGYVVGSVSGGMPSIYGDLVQFQTPNAKLLFTVSYKYFHRPDPGKDAEPLKPDYPVEAGSALEEVYRLAGQ</sequence>
<proteinExistence type="predicted"/>
<comment type="caution">
    <text evidence="2">The sequence shown here is derived from an EMBL/GenBank/DDBJ whole genome shotgun (WGS) entry which is preliminary data.</text>
</comment>
<dbReference type="InterPro" id="IPR005151">
    <property type="entry name" value="Tail-specific_protease"/>
</dbReference>
<evidence type="ECO:0000259" key="1">
    <source>
        <dbReference type="SMART" id="SM00245"/>
    </source>
</evidence>
<evidence type="ECO:0000313" key="3">
    <source>
        <dbReference type="Proteomes" id="UP000295710"/>
    </source>
</evidence>
<feature type="domain" description="Tail specific protease" evidence="1">
    <location>
        <begin position="217"/>
        <end position="422"/>
    </location>
</feature>
<organism evidence="2 3">
    <name type="scientific">Extibacter muris</name>
    <dbReference type="NCBI Taxonomy" id="1796622"/>
    <lineage>
        <taxon>Bacteria</taxon>
        <taxon>Bacillati</taxon>
        <taxon>Bacillota</taxon>
        <taxon>Clostridia</taxon>
        <taxon>Lachnospirales</taxon>
        <taxon>Lachnospiraceae</taxon>
        <taxon>Extibacter</taxon>
    </lineage>
</organism>
<name>A0A4R4FCM7_9FIRM</name>
<protein>
    <recommendedName>
        <fullName evidence="1">Tail specific protease domain-containing protein</fullName>
    </recommendedName>
</protein>
<dbReference type="GO" id="GO:0006508">
    <property type="term" value="P:proteolysis"/>
    <property type="evidence" value="ECO:0007669"/>
    <property type="project" value="InterPro"/>
</dbReference>
<dbReference type="SMART" id="SM00245">
    <property type="entry name" value="TSPc"/>
    <property type="match status" value="1"/>
</dbReference>